<evidence type="ECO:0000256" key="3">
    <source>
        <dbReference type="ARBA" id="ARBA00022989"/>
    </source>
</evidence>
<sequence>MTKKKIELVTTDFKSTTQLTNNDLMTIQDGYNPYQNRNLSHPNTFTGALIHILKGSLGTGLLAVPRAFMNSGLLIGTVGTIVIGFICTYTIHLLVSASKKLCVDLKLPSLGFAETAEAVFENGPGALKKWSKEAKLFVDVSLTLTHFVGNAVYVVFISESMAKLIGAYHPPAQHWGQYFKLVILVLLIVFCQIRELKHLVPFSFVANVTMTLALVITGYYMVIDMVKVDPSERALATGLFGLPSFFCTVLFAMEGIGTIMPVENSMDQDKFIGCPGVLNVAMSCVVIFYTVIGFCGYYAFGDKTNAVITQNLPSGEILAQVVQAAISLAIFFTFMLQYYVPIDITWRRIAPHVPPERHDLVQIGWRTLTVTFIVGVAAAAGDHLGPLIDLMGAVFFSTLGLFVPSLLDILVHWKDWGAHNWVLVRDLMLIVFYLFGLVFGTYFAVMNFFE</sequence>
<dbReference type="EMBL" id="OU900102">
    <property type="protein sequence ID" value="CAG9865448.1"/>
    <property type="molecule type" value="Genomic_DNA"/>
</dbReference>
<feature type="transmembrane region" description="Helical" evidence="5">
    <location>
        <begin position="387"/>
        <end position="407"/>
    </location>
</feature>
<feature type="transmembrane region" description="Helical" evidence="5">
    <location>
        <begin position="73"/>
        <end position="95"/>
    </location>
</feature>
<dbReference type="GO" id="GO:0015179">
    <property type="term" value="F:L-amino acid transmembrane transporter activity"/>
    <property type="evidence" value="ECO:0007669"/>
    <property type="project" value="TreeGrafter"/>
</dbReference>
<dbReference type="GO" id="GO:0005774">
    <property type="term" value="C:vacuolar membrane"/>
    <property type="evidence" value="ECO:0007669"/>
    <property type="project" value="TreeGrafter"/>
</dbReference>
<dbReference type="PANTHER" id="PTHR22950">
    <property type="entry name" value="AMINO ACID TRANSPORTER"/>
    <property type="match status" value="1"/>
</dbReference>
<dbReference type="Gene3D" id="1.20.1740.10">
    <property type="entry name" value="Amino acid/polyamine transporter I"/>
    <property type="match status" value="1"/>
</dbReference>
<evidence type="ECO:0000256" key="2">
    <source>
        <dbReference type="ARBA" id="ARBA00022692"/>
    </source>
</evidence>
<feature type="transmembrane region" description="Helical" evidence="5">
    <location>
        <begin position="136"/>
        <end position="157"/>
    </location>
</feature>
<feature type="transmembrane region" description="Helical" evidence="5">
    <location>
        <begin position="321"/>
        <end position="340"/>
    </location>
</feature>
<keyword evidence="8" id="KW-1185">Reference proteome</keyword>
<dbReference type="InterPro" id="IPR013057">
    <property type="entry name" value="AA_transpt_TM"/>
</dbReference>
<feature type="transmembrane region" description="Helical" evidence="5">
    <location>
        <begin position="234"/>
        <end position="260"/>
    </location>
</feature>
<organism evidence="7 8">
    <name type="scientific">Phyllotreta striolata</name>
    <name type="common">Striped flea beetle</name>
    <name type="synonym">Crioceris striolata</name>
    <dbReference type="NCBI Taxonomy" id="444603"/>
    <lineage>
        <taxon>Eukaryota</taxon>
        <taxon>Metazoa</taxon>
        <taxon>Ecdysozoa</taxon>
        <taxon>Arthropoda</taxon>
        <taxon>Hexapoda</taxon>
        <taxon>Insecta</taxon>
        <taxon>Pterygota</taxon>
        <taxon>Neoptera</taxon>
        <taxon>Endopterygota</taxon>
        <taxon>Coleoptera</taxon>
        <taxon>Polyphaga</taxon>
        <taxon>Cucujiformia</taxon>
        <taxon>Chrysomeloidea</taxon>
        <taxon>Chrysomelidae</taxon>
        <taxon>Galerucinae</taxon>
        <taxon>Alticini</taxon>
        <taxon>Phyllotreta</taxon>
    </lineage>
</organism>
<proteinExistence type="predicted"/>
<keyword evidence="4 5" id="KW-0472">Membrane</keyword>
<feature type="transmembrane region" description="Helical" evidence="5">
    <location>
        <begin position="178"/>
        <end position="196"/>
    </location>
</feature>
<comment type="subcellular location">
    <subcellularLocation>
        <location evidence="1">Membrane</location>
        <topology evidence="1">Multi-pass membrane protein</topology>
    </subcellularLocation>
</comment>
<dbReference type="AlphaFoldDB" id="A0A9N9U2K7"/>
<keyword evidence="2 5" id="KW-0812">Transmembrane</keyword>
<keyword evidence="3 5" id="KW-1133">Transmembrane helix</keyword>
<reference evidence="7" key="1">
    <citation type="submission" date="2022-01" db="EMBL/GenBank/DDBJ databases">
        <authorList>
            <person name="King R."/>
        </authorList>
    </citation>
    <scope>NUCLEOTIDE SEQUENCE</scope>
</reference>
<evidence type="ECO:0000313" key="7">
    <source>
        <dbReference type="EMBL" id="CAG9865448.1"/>
    </source>
</evidence>
<name>A0A9N9U2K7_PHYSR</name>
<feature type="domain" description="Amino acid transporter transmembrane" evidence="6">
    <location>
        <begin position="43"/>
        <end position="445"/>
    </location>
</feature>
<feature type="transmembrane region" description="Helical" evidence="5">
    <location>
        <begin position="280"/>
        <end position="300"/>
    </location>
</feature>
<feature type="transmembrane region" description="Helical" evidence="5">
    <location>
        <begin position="202"/>
        <end position="222"/>
    </location>
</feature>
<evidence type="ECO:0000256" key="4">
    <source>
        <dbReference type="ARBA" id="ARBA00023136"/>
    </source>
</evidence>
<dbReference type="PANTHER" id="PTHR22950:SF494">
    <property type="entry name" value="GH04538P"/>
    <property type="match status" value="1"/>
</dbReference>
<feature type="transmembrane region" description="Helical" evidence="5">
    <location>
        <begin position="427"/>
        <end position="449"/>
    </location>
</feature>
<evidence type="ECO:0000313" key="8">
    <source>
        <dbReference type="Proteomes" id="UP001153712"/>
    </source>
</evidence>
<dbReference type="OrthoDB" id="1684102at2759"/>
<dbReference type="Proteomes" id="UP001153712">
    <property type="component" value="Chromosome 9"/>
</dbReference>
<accession>A0A9N9U2K7</accession>
<dbReference type="Pfam" id="PF01490">
    <property type="entry name" value="Aa_trans"/>
    <property type="match status" value="1"/>
</dbReference>
<protein>
    <recommendedName>
        <fullName evidence="6">Amino acid transporter transmembrane domain-containing protein</fullName>
    </recommendedName>
</protein>
<evidence type="ECO:0000259" key="6">
    <source>
        <dbReference type="Pfam" id="PF01490"/>
    </source>
</evidence>
<gene>
    <name evidence="7" type="ORF">PHYEVI_LOCUS11683</name>
</gene>
<evidence type="ECO:0000256" key="5">
    <source>
        <dbReference type="SAM" id="Phobius"/>
    </source>
</evidence>
<feature type="transmembrane region" description="Helical" evidence="5">
    <location>
        <begin position="360"/>
        <end position="380"/>
    </location>
</feature>
<evidence type="ECO:0000256" key="1">
    <source>
        <dbReference type="ARBA" id="ARBA00004141"/>
    </source>
</evidence>